<keyword evidence="5 6" id="KW-0472">Membrane</keyword>
<evidence type="ECO:0000259" key="7">
    <source>
        <dbReference type="Pfam" id="PF01545"/>
    </source>
</evidence>
<proteinExistence type="predicted"/>
<keyword evidence="4 6" id="KW-1133">Transmembrane helix</keyword>
<dbReference type="PANTHER" id="PTHR43840:SF15">
    <property type="entry name" value="MITOCHONDRIAL METAL TRANSPORTER 1-RELATED"/>
    <property type="match status" value="1"/>
</dbReference>
<dbReference type="AlphaFoldDB" id="A0AAE3CZA2"/>
<feature type="transmembrane region" description="Helical" evidence="6">
    <location>
        <begin position="21"/>
        <end position="44"/>
    </location>
</feature>
<organism evidence="8 9">
    <name type="scientific">Flavimaribacter sediminis</name>
    <dbReference type="NCBI Taxonomy" id="2865987"/>
    <lineage>
        <taxon>Bacteria</taxon>
        <taxon>Pseudomonadati</taxon>
        <taxon>Pseudomonadota</taxon>
        <taxon>Alphaproteobacteria</taxon>
        <taxon>Hyphomicrobiales</taxon>
        <taxon>Rhizobiaceae</taxon>
        <taxon>Flavimaribacter</taxon>
    </lineage>
</organism>
<dbReference type="Proteomes" id="UP001196509">
    <property type="component" value="Unassembled WGS sequence"/>
</dbReference>
<accession>A0AAE3CZA2</accession>
<dbReference type="SUPFAM" id="SSF161111">
    <property type="entry name" value="Cation efflux protein transmembrane domain-like"/>
    <property type="match status" value="1"/>
</dbReference>
<evidence type="ECO:0000313" key="8">
    <source>
        <dbReference type="EMBL" id="MBW8636519.1"/>
    </source>
</evidence>
<keyword evidence="9" id="KW-1185">Reference proteome</keyword>
<evidence type="ECO:0000256" key="5">
    <source>
        <dbReference type="ARBA" id="ARBA00023136"/>
    </source>
</evidence>
<dbReference type="InterPro" id="IPR058533">
    <property type="entry name" value="Cation_efflux_TM"/>
</dbReference>
<comment type="caution">
    <text evidence="8">The sequence shown here is derived from an EMBL/GenBank/DDBJ whole genome shotgun (WGS) entry which is preliminary data.</text>
</comment>
<feature type="domain" description="Cation efflux protein transmembrane" evidence="7">
    <location>
        <begin position="22"/>
        <end position="220"/>
    </location>
</feature>
<gene>
    <name evidence="8" type="ORF">K1W69_04890</name>
</gene>
<sequence length="300" mass="32081">MIASEHRTPTPIELERERTLIITEVADTAIVVLLIAAALASGSLTMLGEATRGALTLSIGYYSLWLLRAVHRNTLKGFHFGTGKIEQFAWVVVGLGMVFGALWVGQSVFRALAGDSPAASPLGLAVAAIFNALNFCINWLSWRSMRAAAKDDTGGVLGAELSARWGAVVGTGNLQVTLTLAVFARDPGVVLLLDSFGAMLVVFLMLRRGVRMISAGLSSLFDQPADPERMEAVRTAVQATVPERALIGFRTRLGGDRLFVEVAVDTASDPTIGDIENYRRSLQTALRSLETPVDLVVVAS</sequence>
<evidence type="ECO:0000256" key="3">
    <source>
        <dbReference type="ARBA" id="ARBA00022692"/>
    </source>
</evidence>
<dbReference type="Pfam" id="PF01545">
    <property type="entry name" value="Cation_efflux"/>
    <property type="match status" value="1"/>
</dbReference>
<dbReference type="GO" id="GO:0016020">
    <property type="term" value="C:membrane"/>
    <property type="evidence" value="ECO:0007669"/>
    <property type="project" value="UniProtKB-SubCell"/>
</dbReference>
<comment type="subcellular location">
    <subcellularLocation>
        <location evidence="1">Membrane</location>
        <topology evidence="1">Multi-pass membrane protein</topology>
    </subcellularLocation>
</comment>
<feature type="transmembrane region" description="Helical" evidence="6">
    <location>
        <begin position="121"/>
        <end position="142"/>
    </location>
</feature>
<feature type="transmembrane region" description="Helical" evidence="6">
    <location>
        <begin position="189"/>
        <end position="206"/>
    </location>
</feature>
<evidence type="ECO:0000313" key="9">
    <source>
        <dbReference type="Proteomes" id="UP001196509"/>
    </source>
</evidence>
<evidence type="ECO:0000256" key="1">
    <source>
        <dbReference type="ARBA" id="ARBA00004141"/>
    </source>
</evidence>
<dbReference type="PANTHER" id="PTHR43840">
    <property type="entry name" value="MITOCHONDRIAL METAL TRANSPORTER 1-RELATED"/>
    <property type="match status" value="1"/>
</dbReference>
<dbReference type="EMBL" id="JAICBX010000001">
    <property type="protein sequence ID" value="MBW8636519.1"/>
    <property type="molecule type" value="Genomic_DNA"/>
</dbReference>
<reference evidence="8" key="1">
    <citation type="submission" date="2021-08" db="EMBL/GenBank/DDBJ databases">
        <title>Hoeflea bacterium WL0058 sp. nov., isolated from the sediment.</title>
        <authorList>
            <person name="Wang L."/>
            <person name="Zhang D."/>
        </authorList>
    </citation>
    <scope>NUCLEOTIDE SEQUENCE</scope>
    <source>
        <strain evidence="8">WL0058</strain>
    </source>
</reference>
<feature type="transmembrane region" description="Helical" evidence="6">
    <location>
        <begin position="163"/>
        <end position="183"/>
    </location>
</feature>
<keyword evidence="3 6" id="KW-0812">Transmembrane</keyword>
<dbReference type="InterPro" id="IPR027469">
    <property type="entry name" value="Cation_efflux_TMD_sf"/>
</dbReference>
<feature type="transmembrane region" description="Helical" evidence="6">
    <location>
        <begin position="88"/>
        <end position="109"/>
    </location>
</feature>
<feature type="transmembrane region" description="Helical" evidence="6">
    <location>
        <begin position="50"/>
        <end position="67"/>
    </location>
</feature>
<dbReference type="RefSeq" id="WP_220227196.1">
    <property type="nucleotide sequence ID" value="NZ_JAICBX010000001.1"/>
</dbReference>
<dbReference type="InterPro" id="IPR050291">
    <property type="entry name" value="CDF_Transporter"/>
</dbReference>
<evidence type="ECO:0000256" key="6">
    <source>
        <dbReference type="SAM" id="Phobius"/>
    </source>
</evidence>
<dbReference type="GO" id="GO:0008324">
    <property type="term" value="F:monoatomic cation transmembrane transporter activity"/>
    <property type="evidence" value="ECO:0007669"/>
    <property type="project" value="InterPro"/>
</dbReference>
<name>A0AAE3CZA2_9HYPH</name>
<keyword evidence="2" id="KW-0813">Transport</keyword>
<evidence type="ECO:0000256" key="4">
    <source>
        <dbReference type="ARBA" id="ARBA00022989"/>
    </source>
</evidence>
<evidence type="ECO:0000256" key="2">
    <source>
        <dbReference type="ARBA" id="ARBA00022448"/>
    </source>
</evidence>
<dbReference type="Gene3D" id="1.20.1510.10">
    <property type="entry name" value="Cation efflux protein transmembrane domain"/>
    <property type="match status" value="1"/>
</dbReference>
<protein>
    <submittedName>
        <fullName evidence="8">Cation transporter</fullName>
    </submittedName>
</protein>